<dbReference type="PaxDb" id="2850-Phatr40938"/>
<accession>B7GCU3</accession>
<name>B7GCU3_PHATC</name>
<feature type="region of interest" description="Disordered" evidence="1">
    <location>
        <begin position="397"/>
        <end position="416"/>
    </location>
</feature>
<dbReference type="KEGG" id="pti:PHATRDRAFT_40938"/>
<proteinExistence type="predicted"/>
<gene>
    <name evidence="2" type="ORF">PHATRDRAFT_40938</name>
</gene>
<keyword evidence="3" id="KW-1185">Reference proteome</keyword>
<dbReference type="eggNOG" id="ENOG502SJDU">
    <property type="taxonomic scope" value="Eukaryota"/>
</dbReference>
<dbReference type="GeneID" id="7198815"/>
<evidence type="ECO:0000313" key="2">
    <source>
        <dbReference type="EMBL" id="EEC43678.1"/>
    </source>
</evidence>
<dbReference type="Proteomes" id="UP000000759">
    <property type="component" value="Chromosome 26"/>
</dbReference>
<dbReference type="OrthoDB" id="39700at2759"/>
<sequence>MASRRLPRALTTLTIFLGGLYLGNLQHQLTSRQEAPVTALGGPALPLSFSGASVPHYESAHASFLWNTRLKSIHAASQLKVNDPRYYFSDFTAQLLAIVAPRLSRSSGHDADGVTVQYLLDRIQARYEYLHAQGPIAEPVKIVVLGGSVLVGRNCRKLCKDLGLQLRMPQRECTWAHRLGVFLNVLVPDIFRVTKIAMGGTNTAVGTTIWKYDLLPPEARQPDVVINAYSTNDMHILTALEASSGNQTLRDRVFVMLQDFAREVLVPPPLACTNAPPPPLFLHVDDYLGNEQRAILATTELRQSVDVLAAYYIFPTVSYADVIRDLVYGDTAESWFSPEGWYVKGMSGMQREIHPGMGMHIVMVWVIAFNLLHVTVGSGRAIAEWAVHECSRQAKPSSRKLATPVDVQHNSRDNID</sequence>
<protein>
    <submittedName>
        <fullName evidence="2">Uncharacterized protein</fullName>
    </submittedName>
</protein>
<evidence type="ECO:0000256" key="1">
    <source>
        <dbReference type="SAM" id="MobiDB-lite"/>
    </source>
</evidence>
<dbReference type="EMBL" id="CM000628">
    <property type="protein sequence ID" value="EEC43678.1"/>
    <property type="molecule type" value="Genomic_DNA"/>
</dbReference>
<dbReference type="InParanoid" id="B7GCU3"/>
<reference evidence="2 3" key="1">
    <citation type="journal article" date="2008" name="Nature">
        <title>The Phaeodactylum genome reveals the evolutionary history of diatom genomes.</title>
        <authorList>
            <person name="Bowler C."/>
            <person name="Allen A.E."/>
            <person name="Badger J.H."/>
            <person name="Grimwood J."/>
            <person name="Jabbari K."/>
            <person name="Kuo A."/>
            <person name="Maheswari U."/>
            <person name="Martens C."/>
            <person name="Maumus F."/>
            <person name="Otillar R.P."/>
            <person name="Rayko E."/>
            <person name="Salamov A."/>
            <person name="Vandepoele K."/>
            <person name="Beszteri B."/>
            <person name="Gruber A."/>
            <person name="Heijde M."/>
            <person name="Katinka M."/>
            <person name="Mock T."/>
            <person name="Valentin K."/>
            <person name="Verret F."/>
            <person name="Berges J.A."/>
            <person name="Brownlee C."/>
            <person name="Cadoret J.P."/>
            <person name="Chiovitti A."/>
            <person name="Choi C.J."/>
            <person name="Coesel S."/>
            <person name="De Martino A."/>
            <person name="Detter J.C."/>
            <person name="Durkin C."/>
            <person name="Falciatore A."/>
            <person name="Fournet J."/>
            <person name="Haruta M."/>
            <person name="Huysman M.J."/>
            <person name="Jenkins B.D."/>
            <person name="Jiroutova K."/>
            <person name="Jorgensen R.E."/>
            <person name="Joubert Y."/>
            <person name="Kaplan A."/>
            <person name="Kroger N."/>
            <person name="Kroth P.G."/>
            <person name="La Roche J."/>
            <person name="Lindquist E."/>
            <person name="Lommer M."/>
            <person name="Martin-Jezequel V."/>
            <person name="Lopez P.J."/>
            <person name="Lucas S."/>
            <person name="Mangogna M."/>
            <person name="McGinnis K."/>
            <person name="Medlin L.K."/>
            <person name="Montsant A."/>
            <person name="Oudot-Le Secq M.P."/>
            <person name="Napoli C."/>
            <person name="Obornik M."/>
            <person name="Parker M.S."/>
            <person name="Petit J.L."/>
            <person name="Porcel B.M."/>
            <person name="Poulsen N."/>
            <person name="Robison M."/>
            <person name="Rychlewski L."/>
            <person name="Rynearson T.A."/>
            <person name="Schmutz J."/>
            <person name="Shapiro H."/>
            <person name="Siaut M."/>
            <person name="Stanley M."/>
            <person name="Sussman M.R."/>
            <person name="Taylor A.R."/>
            <person name="Vardi A."/>
            <person name="von Dassow P."/>
            <person name="Vyverman W."/>
            <person name="Willis A."/>
            <person name="Wyrwicz L.S."/>
            <person name="Rokhsar D.S."/>
            <person name="Weissenbach J."/>
            <person name="Armbrust E.V."/>
            <person name="Green B.R."/>
            <person name="Van de Peer Y."/>
            <person name="Grigoriev I.V."/>
        </authorList>
    </citation>
    <scope>NUCLEOTIDE SEQUENCE [LARGE SCALE GENOMIC DNA]</scope>
    <source>
        <strain evidence="2 3">CCAP 1055/1</strain>
    </source>
</reference>
<evidence type="ECO:0000313" key="3">
    <source>
        <dbReference type="Proteomes" id="UP000000759"/>
    </source>
</evidence>
<organism evidence="2 3">
    <name type="scientific">Phaeodactylum tricornutum (strain CCAP 1055/1)</name>
    <dbReference type="NCBI Taxonomy" id="556484"/>
    <lineage>
        <taxon>Eukaryota</taxon>
        <taxon>Sar</taxon>
        <taxon>Stramenopiles</taxon>
        <taxon>Ochrophyta</taxon>
        <taxon>Bacillariophyta</taxon>
        <taxon>Bacillariophyceae</taxon>
        <taxon>Bacillariophycidae</taxon>
        <taxon>Naviculales</taxon>
        <taxon>Phaeodactylaceae</taxon>
        <taxon>Phaeodactylum</taxon>
    </lineage>
</organism>
<dbReference type="PANTHER" id="PTHR34407">
    <property type="entry name" value="EXPRESSED PROTEIN"/>
    <property type="match status" value="1"/>
</dbReference>
<dbReference type="SUPFAM" id="SSF52266">
    <property type="entry name" value="SGNH hydrolase"/>
    <property type="match status" value="1"/>
</dbReference>
<reference evidence="3" key="2">
    <citation type="submission" date="2008-08" db="EMBL/GenBank/DDBJ databases">
        <authorList>
            <consortium name="Diatom Consortium"/>
            <person name="Grigoriev I."/>
            <person name="Grimwood J."/>
            <person name="Kuo A."/>
            <person name="Otillar R.P."/>
            <person name="Salamov A."/>
            <person name="Detter J.C."/>
            <person name="Lindquist E."/>
            <person name="Shapiro H."/>
            <person name="Lucas S."/>
            <person name="Glavina del Rio T."/>
            <person name="Pitluck S."/>
            <person name="Rokhsar D."/>
            <person name="Bowler C."/>
        </authorList>
    </citation>
    <scope>GENOME REANNOTATION</scope>
    <source>
        <strain evidence="3">CCAP 1055/1</strain>
    </source>
</reference>
<dbReference type="RefSeq" id="XP_002184942.1">
    <property type="nucleotide sequence ID" value="XM_002184906.1"/>
</dbReference>
<dbReference type="AlphaFoldDB" id="B7GCU3"/>
<dbReference type="PANTHER" id="PTHR34407:SF1">
    <property type="entry name" value="SGNH HYDROLASE-TYPE ESTERASE DOMAIN-CONTAINING PROTEIN"/>
    <property type="match status" value="1"/>
</dbReference>